<dbReference type="Proteomes" id="UP000077519">
    <property type="component" value="Unassembled WGS sequence"/>
</dbReference>
<reference evidence="1 2" key="1">
    <citation type="submission" date="2016-03" db="EMBL/GenBank/DDBJ databases">
        <title>Genome sequence of Rhodococcus kyotonensis KB10.</title>
        <authorList>
            <person name="Jeong H."/>
            <person name="Hong C.E."/>
            <person name="Jo S.H."/>
            <person name="Park J.M."/>
        </authorList>
    </citation>
    <scope>NUCLEOTIDE SEQUENCE [LARGE SCALE GENOMIC DNA]</scope>
    <source>
        <strain evidence="1 2">KB10</strain>
    </source>
</reference>
<protein>
    <recommendedName>
        <fullName evidence="3">Hydantoin racemase</fullName>
    </recommendedName>
</protein>
<evidence type="ECO:0000313" key="1">
    <source>
        <dbReference type="EMBL" id="OAK51162.1"/>
    </source>
</evidence>
<dbReference type="AlphaFoldDB" id="A0A177Y6N0"/>
<dbReference type="EMBL" id="LVHI01000040">
    <property type="protein sequence ID" value="OAK51162.1"/>
    <property type="molecule type" value="Genomic_DNA"/>
</dbReference>
<comment type="caution">
    <text evidence="1">The sequence shown here is derived from an EMBL/GenBank/DDBJ whole genome shotgun (WGS) entry which is preliminary data.</text>
</comment>
<dbReference type="RefSeq" id="WP_068431693.1">
    <property type="nucleotide sequence ID" value="NZ_LVHI01000040.1"/>
</dbReference>
<sequence length="210" mass="22537">MHLLAFTPIDVDAAELRRRQERYDHLAPTSVTVELRNIGSVAPLALNTEANIRASEDVLTEAFRAVDPTGFDGFLPDCVLDPCAEQAEDFAVPLYGLSRLTASFYASQGQRLGALARNAAIAAELDRRLAFYRLDADPTQVLGLDVHDIADTAAWGDAVIEHARGLTCSVAINACSAVELVDPPRQPLVVDPTATALRLLGLSSELESVA</sequence>
<accession>A0A177Y6N0</accession>
<gene>
    <name evidence="1" type="ORF">A3K89_13135</name>
</gene>
<organism evidence="1 2">
    <name type="scientific">Rhodococcoides kyotonense</name>
    <dbReference type="NCBI Taxonomy" id="398843"/>
    <lineage>
        <taxon>Bacteria</taxon>
        <taxon>Bacillati</taxon>
        <taxon>Actinomycetota</taxon>
        <taxon>Actinomycetes</taxon>
        <taxon>Mycobacteriales</taxon>
        <taxon>Nocardiaceae</taxon>
        <taxon>Rhodococcoides</taxon>
    </lineage>
</organism>
<evidence type="ECO:0000313" key="2">
    <source>
        <dbReference type="Proteomes" id="UP000077519"/>
    </source>
</evidence>
<evidence type="ECO:0008006" key="3">
    <source>
        <dbReference type="Google" id="ProtNLM"/>
    </source>
</evidence>
<proteinExistence type="predicted"/>
<name>A0A177Y6N0_9NOCA</name>
<keyword evidence="2" id="KW-1185">Reference proteome</keyword>